<dbReference type="Proteomes" id="UP000250831">
    <property type="component" value="Unassembled WGS sequence"/>
</dbReference>
<name>A0A363P0J2_9SPHI</name>
<sequence>MKIRIKDNSVRLRLTMSEINKLGNVGEVDCRTEFINQPFVYRIVQTDTAQIIASFVENEIVIGLPTNMIKELVDTERIGFEGQSGPVKILVEKDFACLDNTMEDQSDNFPNPNLKC</sequence>
<dbReference type="EMBL" id="QCXX01000001">
    <property type="protein sequence ID" value="PUV26393.1"/>
    <property type="molecule type" value="Genomic_DNA"/>
</dbReference>
<dbReference type="RefSeq" id="WP_108632684.1">
    <property type="nucleotide sequence ID" value="NZ_DAMCKI010000029.1"/>
</dbReference>
<dbReference type="OrthoDB" id="7060517at2"/>
<accession>A0A363P0J2</accession>
<evidence type="ECO:0000313" key="1">
    <source>
        <dbReference type="EMBL" id="PUV26393.1"/>
    </source>
</evidence>
<keyword evidence="2" id="KW-1185">Reference proteome</keyword>
<gene>
    <name evidence="1" type="ORF">DCO56_05465</name>
</gene>
<organism evidence="1 2">
    <name type="scientific">Sphingobacterium athyrii</name>
    <dbReference type="NCBI Taxonomy" id="2152717"/>
    <lineage>
        <taxon>Bacteria</taxon>
        <taxon>Pseudomonadati</taxon>
        <taxon>Bacteroidota</taxon>
        <taxon>Sphingobacteriia</taxon>
        <taxon>Sphingobacteriales</taxon>
        <taxon>Sphingobacteriaceae</taxon>
        <taxon>Sphingobacterium</taxon>
    </lineage>
</organism>
<dbReference type="InterPro" id="IPR053825">
    <property type="entry name" value="DUF7009"/>
</dbReference>
<reference evidence="1 2" key="1">
    <citation type="submission" date="2018-04" db="EMBL/GenBank/DDBJ databases">
        <title>Sphingobacterium sp. M46 Genome.</title>
        <authorList>
            <person name="Cheng J."/>
            <person name="Li Y."/>
        </authorList>
    </citation>
    <scope>NUCLEOTIDE SEQUENCE [LARGE SCALE GENOMIC DNA]</scope>
    <source>
        <strain evidence="1 2">M46</strain>
    </source>
</reference>
<dbReference type="AlphaFoldDB" id="A0A363P0J2"/>
<proteinExistence type="predicted"/>
<protein>
    <submittedName>
        <fullName evidence="1">Uncharacterized protein</fullName>
    </submittedName>
</protein>
<comment type="caution">
    <text evidence="1">The sequence shown here is derived from an EMBL/GenBank/DDBJ whole genome shotgun (WGS) entry which is preliminary data.</text>
</comment>
<evidence type="ECO:0000313" key="2">
    <source>
        <dbReference type="Proteomes" id="UP000250831"/>
    </source>
</evidence>
<dbReference type="Pfam" id="PF22668">
    <property type="entry name" value="DUF7009"/>
    <property type="match status" value="1"/>
</dbReference>